<gene>
    <name evidence="4" type="ORF">ML462_07940</name>
</gene>
<protein>
    <submittedName>
        <fullName evidence="4">GNAT family N-acetyltransferase</fullName>
    </submittedName>
</protein>
<dbReference type="InterPro" id="IPR050832">
    <property type="entry name" value="Bact_Acetyltransf"/>
</dbReference>
<proteinExistence type="predicted"/>
<accession>A0A9X2A902</accession>
<name>A0A9X2A902_9FLAO</name>
<evidence type="ECO:0000259" key="3">
    <source>
        <dbReference type="PROSITE" id="PS51186"/>
    </source>
</evidence>
<dbReference type="SUPFAM" id="SSF55729">
    <property type="entry name" value="Acyl-CoA N-acyltransferases (Nat)"/>
    <property type="match status" value="1"/>
</dbReference>
<organism evidence="4 5">
    <name type="scientific">Christiangramia lutea</name>
    <dbReference type="NCBI Taxonomy" id="1607951"/>
    <lineage>
        <taxon>Bacteria</taxon>
        <taxon>Pseudomonadati</taxon>
        <taxon>Bacteroidota</taxon>
        <taxon>Flavobacteriia</taxon>
        <taxon>Flavobacteriales</taxon>
        <taxon>Flavobacteriaceae</taxon>
        <taxon>Christiangramia</taxon>
    </lineage>
</organism>
<evidence type="ECO:0000256" key="1">
    <source>
        <dbReference type="ARBA" id="ARBA00022679"/>
    </source>
</evidence>
<dbReference type="Pfam" id="PF00583">
    <property type="entry name" value="Acetyltransf_1"/>
    <property type="match status" value="1"/>
</dbReference>
<sequence length="154" mass="18072">MIRIKRTNSDDQDFIHLVKKLDEYLAVCDGDEHDFYDQFNKLDKIKHVVLLYKENTPVACGAIKKYSEGIVEIKRMFVLPGERNKGYASKILRILELWASELGYTKCILETGKRQTEAIGLYTRNNYKRINKYSPYENMENSLCFAKTLNKNEF</sequence>
<dbReference type="RefSeq" id="WP_240713272.1">
    <property type="nucleotide sequence ID" value="NZ_JAKVTV010000002.1"/>
</dbReference>
<evidence type="ECO:0000313" key="5">
    <source>
        <dbReference type="Proteomes" id="UP001139226"/>
    </source>
</evidence>
<dbReference type="GO" id="GO:0016747">
    <property type="term" value="F:acyltransferase activity, transferring groups other than amino-acyl groups"/>
    <property type="evidence" value="ECO:0007669"/>
    <property type="project" value="InterPro"/>
</dbReference>
<dbReference type="Proteomes" id="UP001139226">
    <property type="component" value="Unassembled WGS sequence"/>
</dbReference>
<dbReference type="AlphaFoldDB" id="A0A9X2A902"/>
<keyword evidence="5" id="KW-1185">Reference proteome</keyword>
<dbReference type="Gene3D" id="3.40.630.30">
    <property type="match status" value="1"/>
</dbReference>
<reference evidence="4" key="1">
    <citation type="submission" date="2022-03" db="EMBL/GenBank/DDBJ databases">
        <title>Gramella crocea sp. nov., isolated from activated sludge of a seafood processing plant.</title>
        <authorList>
            <person name="Zhang X."/>
        </authorList>
    </citation>
    <scope>NUCLEOTIDE SEQUENCE</scope>
    <source>
        <strain evidence="4">YJ019</strain>
    </source>
</reference>
<keyword evidence="2" id="KW-0012">Acyltransferase</keyword>
<dbReference type="InterPro" id="IPR016181">
    <property type="entry name" value="Acyl_CoA_acyltransferase"/>
</dbReference>
<evidence type="ECO:0000313" key="4">
    <source>
        <dbReference type="EMBL" id="MCH4823104.1"/>
    </source>
</evidence>
<dbReference type="PROSITE" id="PS51186">
    <property type="entry name" value="GNAT"/>
    <property type="match status" value="1"/>
</dbReference>
<dbReference type="InterPro" id="IPR000182">
    <property type="entry name" value="GNAT_dom"/>
</dbReference>
<keyword evidence="1" id="KW-0808">Transferase</keyword>
<dbReference type="PANTHER" id="PTHR43877:SF2">
    <property type="entry name" value="AMINOALKYLPHOSPHONATE N-ACETYLTRANSFERASE-RELATED"/>
    <property type="match status" value="1"/>
</dbReference>
<dbReference type="PANTHER" id="PTHR43877">
    <property type="entry name" value="AMINOALKYLPHOSPHONATE N-ACETYLTRANSFERASE-RELATED-RELATED"/>
    <property type="match status" value="1"/>
</dbReference>
<evidence type="ECO:0000256" key="2">
    <source>
        <dbReference type="ARBA" id="ARBA00023315"/>
    </source>
</evidence>
<dbReference type="CDD" id="cd04301">
    <property type="entry name" value="NAT_SF"/>
    <property type="match status" value="1"/>
</dbReference>
<dbReference type="EMBL" id="JAKVTV010000002">
    <property type="protein sequence ID" value="MCH4823104.1"/>
    <property type="molecule type" value="Genomic_DNA"/>
</dbReference>
<comment type="caution">
    <text evidence="4">The sequence shown here is derived from an EMBL/GenBank/DDBJ whole genome shotgun (WGS) entry which is preliminary data.</text>
</comment>
<feature type="domain" description="N-acetyltransferase" evidence="3">
    <location>
        <begin position="1"/>
        <end position="150"/>
    </location>
</feature>